<proteinExistence type="predicted"/>
<dbReference type="PATRIC" id="fig|135826.4.peg.3282"/>
<dbReference type="EMBL" id="JXRQ01000029">
    <property type="protein sequence ID" value="KIL43598.1"/>
    <property type="molecule type" value="Genomic_DNA"/>
</dbReference>
<dbReference type="RefSeq" id="WP_041123778.1">
    <property type="nucleotide sequence ID" value="NZ_JXRQ01000029.1"/>
</dbReference>
<dbReference type="AlphaFoldDB" id="A0A0C2VHX2"/>
<dbReference type="InterPro" id="IPR036249">
    <property type="entry name" value="Thioredoxin-like_sf"/>
</dbReference>
<keyword evidence="3" id="KW-1185">Reference proteome</keyword>
<sequence>MRDYINIVTSKELNHLMNRKLSVLYISRTGCSVCHALLPKIQHVMEDFPEVSFGHVTVDEYEEVAGELNIFTVPVVLIFSEGKELLREARFIRVDEFRVSLTKMTGIFEN</sequence>
<dbReference type="STRING" id="135826.KP77_33040"/>
<reference evidence="2 3" key="1">
    <citation type="submission" date="2015-01" db="EMBL/GenBank/DDBJ databases">
        <title>Genome sequence of Jeotgalibacillus alimentarius.</title>
        <authorList>
            <person name="Goh K.M."/>
            <person name="Chan K.-G."/>
            <person name="Yaakop A.S."/>
            <person name="Ee R."/>
            <person name="Gan H.M."/>
            <person name="Chan C.S."/>
        </authorList>
    </citation>
    <scope>NUCLEOTIDE SEQUENCE [LARGE SCALE GENOMIC DNA]</scope>
    <source>
        <strain evidence="2 3">YKJ-13</strain>
    </source>
</reference>
<dbReference type="SUPFAM" id="SSF52833">
    <property type="entry name" value="Thioredoxin-like"/>
    <property type="match status" value="1"/>
</dbReference>
<dbReference type="Pfam" id="PF00085">
    <property type="entry name" value="Thioredoxin"/>
    <property type="match status" value="1"/>
</dbReference>
<organism evidence="2 3">
    <name type="scientific">Jeotgalibacillus alimentarius</name>
    <dbReference type="NCBI Taxonomy" id="135826"/>
    <lineage>
        <taxon>Bacteria</taxon>
        <taxon>Bacillati</taxon>
        <taxon>Bacillota</taxon>
        <taxon>Bacilli</taxon>
        <taxon>Bacillales</taxon>
        <taxon>Caryophanaceae</taxon>
        <taxon>Jeotgalibacillus</taxon>
    </lineage>
</organism>
<dbReference type="CDD" id="cd02947">
    <property type="entry name" value="TRX_family"/>
    <property type="match status" value="1"/>
</dbReference>
<name>A0A0C2VHX2_9BACL</name>
<feature type="domain" description="Thioredoxin" evidence="1">
    <location>
        <begin position="13"/>
        <end position="84"/>
    </location>
</feature>
<evidence type="ECO:0000259" key="1">
    <source>
        <dbReference type="Pfam" id="PF00085"/>
    </source>
</evidence>
<gene>
    <name evidence="2" type="ORF">KP77_33040</name>
</gene>
<dbReference type="InterPro" id="IPR013766">
    <property type="entry name" value="Thioredoxin_domain"/>
</dbReference>
<dbReference type="Proteomes" id="UP000031950">
    <property type="component" value="Unassembled WGS sequence"/>
</dbReference>
<comment type="caution">
    <text evidence="2">The sequence shown here is derived from an EMBL/GenBank/DDBJ whole genome shotgun (WGS) entry which is preliminary data.</text>
</comment>
<protein>
    <recommendedName>
        <fullName evidence="1">Thioredoxin domain-containing protein</fullName>
    </recommendedName>
</protein>
<evidence type="ECO:0000313" key="2">
    <source>
        <dbReference type="EMBL" id="KIL43598.1"/>
    </source>
</evidence>
<dbReference type="Gene3D" id="3.40.30.10">
    <property type="entry name" value="Glutaredoxin"/>
    <property type="match status" value="1"/>
</dbReference>
<dbReference type="OrthoDB" id="411356at2"/>
<evidence type="ECO:0000313" key="3">
    <source>
        <dbReference type="Proteomes" id="UP000031950"/>
    </source>
</evidence>
<accession>A0A0C2VHX2</accession>